<sequence length="218" mass="23413">MLATFPILGGILTTIHDADGQPQTAVQRQADVPDVFKAGILVVEEIERSVFPYSYEQWREAGFPIKELPGDRLSRASADTSKPAPVCVIKLNFIEGGLVLAIFVERAVLDGSSATAALNHIARHTWDGAEAPTTTDNDDSAPPRIFLPARLDGDKAVPDGLPEFNFDSSVPVFTGCPRSMGRVFSFASATLVALKAAVMEHMRAAGQPGWVSTNNHAR</sequence>
<dbReference type="Gene3D" id="3.30.559.10">
    <property type="entry name" value="Chloramphenicol acetyltransferase-like domain"/>
    <property type="match status" value="1"/>
</dbReference>
<feature type="domain" description="Trichothecene 3-O-acetyltransferase-like N-terminal" evidence="2">
    <location>
        <begin position="32"/>
        <end position="118"/>
    </location>
</feature>
<dbReference type="InterPro" id="IPR054710">
    <property type="entry name" value="Tri101-like_N"/>
</dbReference>
<organism evidence="3 4">
    <name type="scientific">Macrophomina phaseolina</name>
    <dbReference type="NCBI Taxonomy" id="35725"/>
    <lineage>
        <taxon>Eukaryota</taxon>
        <taxon>Fungi</taxon>
        <taxon>Dikarya</taxon>
        <taxon>Ascomycota</taxon>
        <taxon>Pezizomycotina</taxon>
        <taxon>Dothideomycetes</taxon>
        <taxon>Dothideomycetes incertae sedis</taxon>
        <taxon>Botryosphaeriales</taxon>
        <taxon>Botryosphaeriaceae</taxon>
        <taxon>Macrophomina</taxon>
    </lineage>
</organism>
<dbReference type="InterPro" id="IPR023213">
    <property type="entry name" value="CAT-like_dom_sf"/>
</dbReference>
<dbReference type="EMBL" id="JAGTJR010000009">
    <property type="protein sequence ID" value="KAH7054551.1"/>
    <property type="molecule type" value="Genomic_DNA"/>
</dbReference>
<dbReference type="Proteomes" id="UP000774617">
    <property type="component" value="Unassembled WGS sequence"/>
</dbReference>
<accession>A0ABQ8GFY1</accession>
<dbReference type="Pfam" id="PF22664">
    <property type="entry name" value="TRI-like_N"/>
    <property type="match status" value="1"/>
</dbReference>
<protein>
    <recommendedName>
        <fullName evidence="2">Trichothecene 3-O-acetyltransferase-like N-terminal domain-containing protein</fullName>
    </recommendedName>
</protein>
<name>A0ABQ8GFY1_9PEZI</name>
<reference evidence="3 4" key="1">
    <citation type="journal article" date="2021" name="Nat. Commun.">
        <title>Genetic determinants of endophytism in the Arabidopsis root mycobiome.</title>
        <authorList>
            <person name="Mesny F."/>
            <person name="Miyauchi S."/>
            <person name="Thiergart T."/>
            <person name="Pickel B."/>
            <person name="Atanasova L."/>
            <person name="Karlsson M."/>
            <person name="Huettel B."/>
            <person name="Barry K.W."/>
            <person name="Haridas S."/>
            <person name="Chen C."/>
            <person name="Bauer D."/>
            <person name="Andreopoulos W."/>
            <person name="Pangilinan J."/>
            <person name="LaButti K."/>
            <person name="Riley R."/>
            <person name="Lipzen A."/>
            <person name="Clum A."/>
            <person name="Drula E."/>
            <person name="Henrissat B."/>
            <person name="Kohler A."/>
            <person name="Grigoriev I.V."/>
            <person name="Martin F.M."/>
            <person name="Hacquard S."/>
        </authorList>
    </citation>
    <scope>NUCLEOTIDE SEQUENCE [LARGE SCALE GENOMIC DNA]</scope>
    <source>
        <strain evidence="3 4">MPI-SDFR-AT-0080</strain>
    </source>
</reference>
<proteinExistence type="predicted"/>
<comment type="caution">
    <text evidence="3">The sequence shown here is derived from an EMBL/GenBank/DDBJ whole genome shotgun (WGS) entry which is preliminary data.</text>
</comment>
<evidence type="ECO:0000313" key="3">
    <source>
        <dbReference type="EMBL" id="KAH7054551.1"/>
    </source>
</evidence>
<evidence type="ECO:0000256" key="1">
    <source>
        <dbReference type="ARBA" id="ARBA00022679"/>
    </source>
</evidence>
<gene>
    <name evidence="3" type="ORF">B0J12DRAFT_698154</name>
</gene>
<keyword evidence="4" id="KW-1185">Reference proteome</keyword>
<evidence type="ECO:0000313" key="4">
    <source>
        <dbReference type="Proteomes" id="UP000774617"/>
    </source>
</evidence>
<keyword evidence="1" id="KW-0808">Transferase</keyword>
<evidence type="ECO:0000259" key="2">
    <source>
        <dbReference type="Pfam" id="PF22664"/>
    </source>
</evidence>